<organism evidence="1 2">
    <name type="scientific">Pirellula staleyi (strain ATCC 27377 / DSM 6068 / ICPB 4128)</name>
    <name type="common">Pirella staleyi</name>
    <dbReference type="NCBI Taxonomy" id="530564"/>
    <lineage>
        <taxon>Bacteria</taxon>
        <taxon>Pseudomonadati</taxon>
        <taxon>Planctomycetota</taxon>
        <taxon>Planctomycetia</taxon>
        <taxon>Pirellulales</taxon>
        <taxon>Pirellulaceae</taxon>
        <taxon>Pirellula</taxon>
    </lineage>
</organism>
<evidence type="ECO:0008006" key="3">
    <source>
        <dbReference type="Google" id="ProtNLM"/>
    </source>
</evidence>
<dbReference type="EMBL" id="CP001848">
    <property type="protein sequence ID" value="ADB16562.1"/>
    <property type="molecule type" value="Genomic_DNA"/>
</dbReference>
<dbReference type="HOGENOM" id="CLU_1709968_0_0_0"/>
<gene>
    <name evidence="1" type="ordered locus">Psta_1888</name>
</gene>
<dbReference type="InterPro" id="IPR023393">
    <property type="entry name" value="START-like_dom_sf"/>
</dbReference>
<dbReference type="OrthoDB" id="279446at2"/>
<dbReference type="SUPFAM" id="SSF55961">
    <property type="entry name" value="Bet v1-like"/>
    <property type="match status" value="1"/>
</dbReference>
<dbReference type="KEGG" id="psl:Psta_1888"/>
<reference evidence="1 2" key="1">
    <citation type="journal article" date="2009" name="Stand. Genomic Sci.">
        <title>Complete genome sequence of Pirellula staleyi type strain (ATCC 27377).</title>
        <authorList>
            <person name="Clum A."/>
            <person name="Tindall B.J."/>
            <person name="Sikorski J."/>
            <person name="Ivanova N."/>
            <person name="Mavrommatis K."/>
            <person name="Lucas S."/>
            <person name="Glavina del Rio T."/>
            <person name="Nolan M."/>
            <person name="Chen F."/>
            <person name="Tice H."/>
            <person name="Pitluck S."/>
            <person name="Cheng J.F."/>
            <person name="Chertkov O."/>
            <person name="Brettin T."/>
            <person name="Han C."/>
            <person name="Detter J.C."/>
            <person name="Kuske C."/>
            <person name="Bruce D."/>
            <person name="Goodwin L."/>
            <person name="Ovchinikova G."/>
            <person name="Pati A."/>
            <person name="Mikhailova N."/>
            <person name="Chen A."/>
            <person name="Palaniappan K."/>
            <person name="Land M."/>
            <person name="Hauser L."/>
            <person name="Chang Y.J."/>
            <person name="Jeffries C.D."/>
            <person name="Chain P."/>
            <person name="Rohde M."/>
            <person name="Goker M."/>
            <person name="Bristow J."/>
            <person name="Eisen J.A."/>
            <person name="Markowitz V."/>
            <person name="Hugenholtz P."/>
            <person name="Kyrpides N.C."/>
            <person name="Klenk H.P."/>
            <person name="Lapidus A."/>
        </authorList>
    </citation>
    <scope>NUCLEOTIDE SEQUENCE [LARGE SCALE GENOMIC DNA]</scope>
    <source>
        <strain evidence="2">ATCC 27377 / DSM 6068 / ICPB 4128</strain>
    </source>
</reference>
<dbReference type="Gene3D" id="3.30.530.20">
    <property type="match status" value="1"/>
</dbReference>
<dbReference type="AlphaFoldDB" id="D2QZS9"/>
<protein>
    <recommendedName>
        <fullName evidence="3">Polyketide cyclase/dehydrase</fullName>
    </recommendedName>
</protein>
<name>D2QZS9_PIRSD</name>
<sequence>MPPIRFACQSLLSIAPEAIAEQILDLAQWTSFQGYGPIPGIRSATFALRTEGVVGTQISVVNRDGSAHIEEITEWEPNSRLALRMHSFTPPVSLLATHFIETWTFAPEPRSNSDASASPGAREVTRTLATRSFELHPRSIFARPILWLISFFLKAAIQKHTQKIASAEGI</sequence>
<proteinExistence type="predicted"/>
<evidence type="ECO:0000313" key="1">
    <source>
        <dbReference type="EMBL" id="ADB16562.1"/>
    </source>
</evidence>
<accession>D2QZS9</accession>
<dbReference type="STRING" id="530564.Psta_1888"/>
<evidence type="ECO:0000313" key="2">
    <source>
        <dbReference type="Proteomes" id="UP000001887"/>
    </source>
</evidence>
<keyword evidence="2" id="KW-1185">Reference proteome</keyword>
<dbReference type="Proteomes" id="UP000001887">
    <property type="component" value="Chromosome"/>
</dbReference>